<gene>
    <name evidence="1" type="ORF">STAS_32250</name>
</gene>
<accession>A0A5A7RB51</accession>
<organism evidence="1 2">
    <name type="scientific">Striga asiatica</name>
    <name type="common">Asiatic witchweed</name>
    <name type="synonym">Buchnera asiatica</name>
    <dbReference type="NCBI Taxonomy" id="4170"/>
    <lineage>
        <taxon>Eukaryota</taxon>
        <taxon>Viridiplantae</taxon>
        <taxon>Streptophyta</taxon>
        <taxon>Embryophyta</taxon>
        <taxon>Tracheophyta</taxon>
        <taxon>Spermatophyta</taxon>
        <taxon>Magnoliopsida</taxon>
        <taxon>eudicotyledons</taxon>
        <taxon>Gunneridae</taxon>
        <taxon>Pentapetalae</taxon>
        <taxon>asterids</taxon>
        <taxon>lamiids</taxon>
        <taxon>Lamiales</taxon>
        <taxon>Orobanchaceae</taxon>
        <taxon>Buchnereae</taxon>
        <taxon>Striga</taxon>
    </lineage>
</organism>
<dbReference type="AlphaFoldDB" id="A0A5A7RB51"/>
<name>A0A5A7RB51_STRAF</name>
<dbReference type="GO" id="GO:0016740">
    <property type="term" value="F:transferase activity"/>
    <property type="evidence" value="ECO:0007669"/>
    <property type="project" value="UniProtKB-KW"/>
</dbReference>
<comment type="caution">
    <text evidence="1">The sequence shown here is derived from an EMBL/GenBank/DDBJ whole genome shotgun (WGS) entry which is preliminary data.</text>
</comment>
<sequence>METAIPFDLLSGDDAEELALLIAASNKCPQCPATTMVAKDLKVGEHQAELTQAASAPPEYVQRLEAALQDERQNLVDSNSSCKRRRDFEITDANTDSPEKELVERLCAGGDNGLRNNGKVKVDDLIRSDWKRWLTCVKKRERERGSCVKKRERGERRET</sequence>
<evidence type="ECO:0000313" key="2">
    <source>
        <dbReference type="Proteomes" id="UP000325081"/>
    </source>
</evidence>
<keyword evidence="2" id="KW-1185">Reference proteome</keyword>
<keyword evidence="1" id="KW-0808">Transferase</keyword>
<reference evidence="2" key="1">
    <citation type="journal article" date="2019" name="Curr. Biol.">
        <title>Genome Sequence of Striga asiatica Provides Insight into the Evolution of Plant Parasitism.</title>
        <authorList>
            <person name="Yoshida S."/>
            <person name="Kim S."/>
            <person name="Wafula E.K."/>
            <person name="Tanskanen J."/>
            <person name="Kim Y.M."/>
            <person name="Honaas L."/>
            <person name="Yang Z."/>
            <person name="Spallek T."/>
            <person name="Conn C.E."/>
            <person name="Ichihashi Y."/>
            <person name="Cheong K."/>
            <person name="Cui S."/>
            <person name="Der J.P."/>
            <person name="Gundlach H."/>
            <person name="Jiao Y."/>
            <person name="Hori C."/>
            <person name="Ishida J.K."/>
            <person name="Kasahara H."/>
            <person name="Kiba T."/>
            <person name="Kim M.S."/>
            <person name="Koo N."/>
            <person name="Laohavisit A."/>
            <person name="Lee Y.H."/>
            <person name="Lumba S."/>
            <person name="McCourt P."/>
            <person name="Mortimer J.C."/>
            <person name="Mutuku J.M."/>
            <person name="Nomura T."/>
            <person name="Sasaki-Sekimoto Y."/>
            <person name="Seto Y."/>
            <person name="Wang Y."/>
            <person name="Wakatake T."/>
            <person name="Sakakibara H."/>
            <person name="Demura T."/>
            <person name="Yamaguchi S."/>
            <person name="Yoneyama K."/>
            <person name="Manabe R.I."/>
            <person name="Nelson D.C."/>
            <person name="Schulman A.H."/>
            <person name="Timko M.P."/>
            <person name="dePamphilis C.W."/>
            <person name="Choi D."/>
            <person name="Shirasu K."/>
        </authorList>
    </citation>
    <scope>NUCLEOTIDE SEQUENCE [LARGE SCALE GENOMIC DNA]</scope>
    <source>
        <strain evidence="2">cv. UVA1</strain>
    </source>
</reference>
<proteinExistence type="predicted"/>
<protein>
    <submittedName>
        <fullName evidence="1">5-tetrahydropyridine-2,6-dicarboxylate N-succinyltransferase</fullName>
    </submittedName>
</protein>
<dbReference type="Proteomes" id="UP000325081">
    <property type="component" value="Unassembled WGS sequence"/>
</dbReference>
<evidence type="ECO:0000313" key="1">
    <source>
        <dbReference type="EMBL" id="GER54638.1"/>
    </source>
</evidence>
<dbReference type="EMBL" id="BKCP01011392">
    <property type="protein sequence ID" value="GER54638.1"/>
    <property type="molecule type" value="Genomic_DNA"/>
</dbReference>